<dbReference type="HOGENOM" id="CLU_3037198_0_0_6"/>
<feature type="non-terminal residue" evidence="1">
    <location>
        <position position="1"/>
    </location>
</feature>
<gene>
    <name evidence="1" type="ORF">Pgy4_37616</name>
</gene>
<evidence type="ECO:0000313" key="1">
    <source>
        <dbReference type="EMBL" id="EGH18692.1"/>
    </source>
</evidence>
<proteinExistence type="predicted"/>
<reference evidence="1 2" key="1">
    <citation type="journal article" date="2011" name="PLoS Pathog.">
        <title>Dynamic evolution of pathogenicity revealed by sequencing and comparative genomics of 19 Pseudomonas syringae isolates.</title>
        <authorList>
            <person name="Baltrus D.A."/>
            <person name="Nishimura M.T."/>
            <person name="Romanchuk A."/>
            <person name="Chang J.H."/>
            <person name="Mukhtar M.S."/>
            <person name="Cherkis K."/>
            <person name="Roach J."/>
            <person name="Grant S.R."/>
            <person name="Jones C.D."/>
            <person name="Dangl J.L."/>
        </authorList>
    </citation>
    <scope>NUCLEOTIDE SEQUENCE [LARGE SCALE GENOMIC DNA]</scope>
    <source>
        <strain evidence="2">race 4</strain>
    </source>
</reference>
<evidence type="ECO:0000313" key="2">
    <source>
        <dbReference type="Proteomes" id="UP000005466"/>
    </source>
</evidence>
<sequence length="54" mass="6067">RPILSFWLGHNDDDALKSYYNDPAERAREIDQFLAPGLAPIAQAFHGRIIVTDA</sequence>
<dbReference type="BioCyc" id="PSYR875330:G11XH-7188-MONOMER"/>
<organism evidence="1 2">
    <name type="scientific">Pseudomonas savastanoi pv. glycinea str. race 4</name>
    <dbReference type="NCBI Taxonomy" id="875330"/>
    <lineage>
        <taxon>Bacteria</taxon>
        <taxon>Pseudomonadati</taxon>
        <taxon>Pseudomonadota</taxon>
        <taxon>Gammaproteobacteria</taxon>
        <taxon>Pseudomonadales</taxon>
        <taxon>Pseudomonadaceae</taxon>
        <taxon>Pseudomonas</taxon>
    </lineage>
</organism>
<protein>
    <submittedName>
        <fullName evidence="1">Uncharacterized protein</fullName>
    </submittedName>
</protein>
<accession>F3CHF0</accession>
<feature type="non-terminal residue" evidence="1">
    <location>
        <position position="54"/>
    </location>
</feature>
<name>F3CHF0_PSESG</name>
<dbReference type="EMBL" id="ADWY01003041">
    <property type="protein sequence ID" value="EGH18692.1"/>
    <property type="molecule type" value="Genomic_DNA"/>
</dbReference>
<dbReference type="AlphaFoldDB" id="F3CHF0"/>
<comment type="caution">
    <text evidence="1">The sequence shown here is derived from an EMBL/GenBank/DDBJ whole genome shotgun (WGS) entry which is preliminary data.</text>
</comment>
<dbReference type="Proteomes" id="UP000005466">
    <property type="component" value="Unassembled WGS sequence"/>
</dbReference>